<keyword evidence="3" id="KW-1185">Reference proteome</keyword>
<evidence type="ECO:0000313" key="3">
    <source>
        <dbReference type="Proteomes" id="UP001631993"/>
    </source>
</evidence>
<proteinExistence type="predicted"/>
<reference evidence="2 3" key="1">
    <citation type="submission" date="2024-12" db="EMBL/GenBank/DDBJ databases">
        <title>Forecasting of Potato common scab and diversities of Pathogenic streptomyces spp. in china.</title>
        <authorList>
            <person name="Handique U."/>
            <person name="Wu J."/>
        </authorList>
    </citation>
    <scope>NUCLEOTIDE SEQUENCE [LARGE SCALE GENOMIC DNA]</scope>
    <source>
        <strain evidence="2 3">ZRIMU1585</strain>
    </source>
</reference>
<organism evidence="2 3">
    <name type="scientific">Streptomyces galilaeus</name>
    <dbReference type="NCBI Taxonomy" id="33899"/>
    <lineage>
        <taxon>Bacteria</taxon>
        <taxon>Bacillati</taxon>
        <taxon>Actinomycetota</taxon>
        <taxon>Actinomycetes</taxon>
        <taxon>Kitasatosporales</taxon>
        <taxon>Streptomycetaceae</taxon>
        <taxon>Streptomyces</taxon>
    </lineage>
</organism>
<evidence type="ECO:0008006" key="4">
    <source>
        <dbReference type="Google" id="ProtNLM"/>
    </source>
</evidence>
<evidence type="ECO:0000313" key="2">
    <source>
        <dbReference type="EMBL" id="MFM9649370.1"/>
    </source>
</evidence>
<keyword evidence="1" id="KW-0175">Coiled coil</keyword>
<accession>A0ABW9ILK4</accession>
<comment type="caution">
    <text evidence="2">The sequence shown here is derived from an EMBL/GenBank/DDBJ whole genome shotgun (WGS) entry which is preliminary data.</text>
</comment>
<dbReference type="EMBL" id="JBJVNE010000012">
    <property type="protein sequence ID" value="MFM9649370.1"/>
    <property type="molecule type" value="Genomic_DNA"/>
</dbReference>
<dbReference type="Gene3D" id="3.30.1390.10">
    <property type="match status" value="1"/>
</dbReference>
<name>A0ABW9ILK4_STRGJ</name>
<protein>
    <recommendedName>
        <fullName evidence="4">Ribosomal protein L7/L12 C-terminal domain-containing protein</fullName>
    </recommendedName>
</protein>
<dbReference type="InterPro" id="IPR014719">
    <property type="entry name" value="Ribosomal_bL12_C/ClpS-like"/>
</dbReference>
<dbReference type="Proteomes" id="UP001631993">
    <property type="component" value="Unassembled WGS sequence"/>
</dbReference>
<dbReference type="GeneID" id="301208456"/>
<sequence length="93" mass="10366">MYALIGLLVVLVGLTTTATVESRARRLERRMMRVERKLDLLMEHQGIQDDDPVLAEVAALMHAGQHISAIKKYRDATGAGLLEAKQAVDRLQQ</sequence>
<gene>
    <name evidence="2" type="ORF">ACKI1S_24885</name>
</gene>
<dbReference type="RefSeq" id="WP_190047105.1">
    <property type="nucleotide sequence ID" value="NZ_BMVS01000025.1"/>
</dbReference>
<evidence type="ECO:0000256" key="1">
    <source>
        <dbReference type="SAM" id="Coils"/>
    </source>
</evidence>
<feature type="coiled-coil region" evidence="1">
    <location>
        <begin position="17"/>
        <end position="44"/>
    </location>
</feature>